<comment type="subcellular location">
    <subcellularLocation>
        <location evidence="1">Nucleus</location>
    </subcellularLocation>
</comment>
<dbReference type="GO" id="GO:0006281">
    <property type="term" value="P:DNA repair"/>
    <property type="evidence" value="ECO:0007669"/>
    <property type="project" value="UniProtKB-KW"/>
</dbReference>
<dbReference type="PANTHER" id="PTHR11937">
    <property type="entry name" value="ACTIN"/>
    <property type="match status" value="1"/>
</dbReference>
<gene>
    <name evidence="14" type="ORF">O3M35_008928</name>
</gene>
<comment type="function">
    <text evidence="12">Plays an important role in the functional organization of mitotic chromosomes. Exhibits low basal ATPase activity, and unable to polymerize.</text>
</comment>
<dbReference type="GO" id="GO:0005634">
    <property type="term" value="C:nucleus"/>
    <property type="evidence" value="ECO:0007669"/>
    <property type="project" value="UniProtKB-SubCell"/>
</dbReference>
<evidence type="ECO:0000256" key="4">
    <source>
        <dbReference type="ARBA" id="ARBA00022741"/>
    </source>
</evidence>
<accession>A0AAW1D818</accession>
<dbReference type="Pfam" id="PF00022">
    <property type="entry name" value="Actin"/>
    <property type="match status" value="2"/>
</dbReference>
<evidence type="ECO:0000256" key="10">
    <source>
        <dbReference type="ARBA" id="ARBA00023204"/>
    </source>
</evidence>
<keyword evidence="7" id="KW-0805">Transcription regulation</keyword>
<dbReference type="Gene3D" id="3.30.420.40">
    <property type="match status" value="3"/>
</dbReference>
<dbReference type="InterPro" id="IPR043129">
    <property type="entry name" value="ATPase_NBD"/>
</dbReference>
<evidence type="ECO:0000256" key="1">
    <source>
        <dbReference type="ARBA" id="ARBA00004123"/>
    </source>
</evidence>
<evidence type="ECO:0000256" key="12">
    <source>
        <dbReference type="ARBA" id="ARBA00025560"/>
    </source>
</evidence>
<dbReference type="SUPFAM" id="SSF53067">
    <property type="entry name" value="Actin-like ATPase domain"/>
    <property type="match status" value="2"/>
</dbReference>
<evidence type="ECO:0000256" key="2">
    <source>
        <dbReference type="ARBA" id="ARBA00007720"/>
    </source>
</evidence>
<dbReference type="GO" id="GO:0005524">
    <property type="term" value="F:ATP binding"/>
    <property type="evidence" value="ECO:0007669"/>
    <property type="project" value="UniProtKB-KW"/>
</dbReference>
<proteinExistence type="inferred from homology"/>
<keyword evidence="15" id="KW-1185">Reference proteome</keyword>
<dbReference type="FunFam" id="3.30.420.40:FF:000121">
    <property type="entry name" value="Actin-related protein 8"/>
    <property type="match status" value="1"/>
</dbReference>
<keyword evidence="8" id="KW-0804">Transcription</keyword>
<evidence type="ECO:0000256" key="11">
    <source>
        <dbReference type="ARBA" id="ARBA00023242"/>
    </source>
</evidence>
<evidence type="ECO:0000256" key="7">
    <source>
        <dbReference type="ARBA" id="ARBA00023015"/>
    </source>
</evidence>
<keyword evidence="10" id="KW-0234">DNA repair</keyword>
<comment type="similarity">
    <text evidence="2">Belongs to the actin family. ARP8 subfamily.</text>
</comment>
<feature type="region of interest" description="Disordered" evidence="13">
    <location>
        <begin position="372"/>
        <end position="411"/>
    </location>
</feature>
<evidence type="ECO:0000256" key="5">
    <source>
        <dbReference type="ARBA" id="ARBA00022763"/>
    </source>
</evidence>
<keyword evidence="11" id="KW-0539">Nucleus</keyword>
<dbReference type="GO" id="GO:0006310">
    <property type="term" value="P:DNA recombination"/>
    <property type="evidence" value="ECO:0007669"/>
    <property type="project" value="UniProtKB-KW"/>
</dbReference>
<dbReference type="Proteomes" id="UP001461498">
    <property type="component" value="Unassembled WGS sequence"/>
</dbReference>
<keyword evidence="4" id="KW-0547">Nucleotide-binding</keyword>
<dbReference type="InterPro" id="IPR004000">
    <property type="entry name" value="Actin"/>
</dbReference>
<keyword evidence="6" id="KW-0067">ATP-binding</keyword>
<evidence type="ECO:0000256" key="3">
    <source>
        <dbReference type="ARBA" id="ARBA00021608"/>
    </source>
</evidence>
<protein>
    <recommendedName>
        <fullName evidence="3">Actin-related protein 8</fullName>
    </recommendedName>
</protein>
<keyword evidence="5" id="KW-0227">DNA damage</keyword>
<dbReference type="AlphaFoldDB" id="A0AAW1D818"/>
<dbReference type="EMBL" id="JAPXFL010000005">
    <property type="protein sequence ID" value="KAK9507118.1"/>
    <property type="molecule type" value="Genomic_DNA"/>
</dbReference>
<evidence type="ECO:0000313" key="14">
    <source>
        <dbReference type="EMBL" id="KAK9507118.1"/>
    </source>
</evidence>
<dbReference type="SMART" id="SM00268">
    <property type="entry name" value="ACTIN"/>
    <property type="match status" value="1"/>
</dbReference>
<reference evidence="14 15" key="1">
    <citation type="submission" date="2022-12" db="EMBL/GenBank/DDBJ databases">
        <title>Chromosome-level genome assembly of true bugs.</title>
        <authorList>
            <person name="Ma L."/>
            <person name="Li H."/>
        </authorList>
    </citation>
    <scope>NUCLEOTIDE SEQUENCE [LARGE SCALE GENOMIC DNA]</scope>
    <source>
        <strain evidence="14">Lab_2022b</strain>
    </source>
</reference>
<evidence type="ECO:0000313" key="15">
    <source>
        <dbReference type="Proteomes" id="UP001461498"/>
    </source>
</evidence>
<evidence type="ECO:0000256" key="9">
    <source>
        <dbReference type="ARBA" id="ARBA00023172"/>
    </source>
</evidence>
<evidence type="ECO:0000256" key="13">
    <source>
        <dbReference type="SAM" id="MobiDB-lite"/>
    </source>
</evidence>
<evidence type="ECO:0000256" key="6">
    <source>
        <dbReference type="ARBA" id="ARBA00022840"/>
    </source>
</evidence>
<dbReference type="CDD" id="cd10206">
    <property type="entry name" value="ASKHA_NBD_Arp8-like"/>
    <property type="match status" value="1"/>
</dbReference>
<organism evidence="14 15">
    <name type="scientific">Rhynocoris fuscipes</name>
    <dbReference type="NCBI Taxonomy" id="488301"/>
    <lineage>
        <taxon>Eukaryota</taxon>
        <taxon>Metazoa</taxon>
        <taxon>Ecdysozoa</taxon>
        <taxon>Arthropoda</taxon>
        <taxon>Hexapoda</taxon>
        <taxon>Insecta</taxon>
        <taxon>Pterygota</taxon>
        <taxon>Neoptera</taxon>
        <taxon>Paraneoptera</taxon>
        <taxon>Hemiptera</taxon>
        <taxon>Heteroptera</taxon>
        <taxon>Panheteroptera</taxon>
        <taxon>Cimicomorpha</taxon>
        <taxon>Reduviidae</taxon>
        <taxon>Harpactorinae</taxon>
        <taxon>Harpactorini</taxon>
        <taxon>Rhynocoris</taxon>
    </lineage>
</organism>
<comment type="caution">
    <text evidence="14">The sequence shown here is derived from an EMBL/GenBank/DDBJ whole genome shotgun (WGS) entry which is preliminary data.</text>
</comment>
<sequence>MGETEEPTLMQAQSIIVIHPGSLYLKIGRASDLNPHTELHALARRRLNGDLSPHTDRLLPPIVCKLKDIEAELDKCRLSISHCLQSCPMSDGQRRYATPPQQIAQYNRRSRPEPVNNSIITDWVKPEADVVVGAEVLNINPEWDYNIHFPIKRGELNIHAGVGGSLTAVLADLECIWGWVIQTKLHIQLQDLKNYRAVLVIPDIYNRQYLRELTNMLLQMGFSSCFLLQDHVGATFGAGLGTACVVDCGHSKTSVSCVEDGITQPATRVRLPYGGGDITQCLFWLLNKCGFPYKDCNPLLPLDALLLEKFKQESCHVDLDVCGCRERSFIINQPQREPVRYTVQVGDECMIAPLSLFQPELLNLTGPKVMVTQKRNTGDPSDPHDSDYLRETGRKGKEAPEAAADGGGSAPADEEIVDIEMTGDAEFNAGPPSQLLSIDQAILQSIQRCASDDLKKKMYSCILVVGGGMKFRGISNWLQKKISLQIPPNFRPEQTDIVTTPMDPMIVAWKGAAILACLESAHELWITKAEWEKYAVKVLRERSPFIWRRSVGEICTGILVLTLLEEIMRIIFMIRHIWNI</sequence>
<evidence type="ECO:0000256" key="8">
    <source>
        <dbReference type="ARBA" id="ARBA00023163"/>
    </source>
</evidence>
<keyword evidence="9" id="KW-0233">DNA recombination</keyword>
<dbReference type="Gene3D" id="3.90.640.10">
    <property type="entry name" value="Actin, Chain A, domain 4"/>
    <property type="match status" value="1"/>
</dbReference>
<feature type="compositionally biased region" description="Basic and acidic residues" evidence="13">
    <location>
        <begin position="381"/>
        <end position="400"/>
    </location>
</feature>
<name>A0AAW1D818_9HEMI</name>